<dbReference type="GO" id="GO:0061982">
    <property type="term" value="P:meiosis I cell cycle process"/>
    <property type="evidence" value="ECO:0007669"/>
    <property type="project" value="UniProtKB-ARBA"/>
</dbReference>
<dbReference type="AlphaFoldDB" id="A0AAD6XZE0"/>
<comment type="similarity">
    <text evidence="1">Belongs to the DNA mismatch repair MutL/HexB family.</text>
</comment>
<dbReference type="InterPro" id="IPR042120">
    <property type="entry name" value="MutL_C_dimsub"/>
</dbReference>
<dbReference type="SUPFAM" id="SSF54211">
    <property type="entry name" value="Ribosomal protein S5 domain 2-like"/>
    <property type="match status" value="1"/>
</dbReference>
<organism evidence="6 7">
    <name type="scientific">Mycena belliarum</name>
    <dbReference type="NCBI Taxonomy" id="1033014"/>
    <lineage>
        <taxon>Eukaryota</taxon>
        <taxon>Fungi</taxon>
        <taxon>Dikarya</taxon>
        <taxon>Basidiomycota</taxon>
        <taxon>Agaricomycotina</taxon>
        <taxon>Agaricomycetes</taxon>
        <taxon>Agaricomycetidae</taxon>
        <taxon>Agaricales</taxon>
        <taxon>Marasmiineae</taxon>
        <taxon>Mycenaceae</taxon>
        <taxon>Mycena</taxon>
    </lineage>
</organism>
<dbReference type="PROSITE" id="PS00058">
    <property type="entry name" value="DNA_MISMATCH_REPAIR_1"/>
    <property type="match status" value="1"/>
</dbReference>
<evidence type="ECO:0000256" key="3">
    <source>
        <dbReference type="SAM" id="MobiDB-lite"/>
    </source>
</evidence>
<dbReference type="SMART" id="SM00853">
    <property type="entry name" value="MutL_C"/>
    <property type="match status" value="1"/>
</dbReference>
<dbReference type="Gene3D" id="3.30.230.10">
    <property type="match status" value="1"/>
</dbReference>
<gene>
    <name evidence="6" type="ORF">B0H15DRAFT_920472</name>
</gene>
<dbReference type="Gene3D" id="3.30.565.10">
    <property type="entry name" value="Histidine kinase-like ATPase, C-terminal domain"/>
    <property type="match status" value="1"/>
</dbReference>
<dbReference type="InterPro" id="IPR014762">
    <property type="entry name" value="DNA_mismatch_repair_CS"/>
</dbReference>
<dbReference type="InterPro" id="IPR014721">
    <property type="entry name" value="Ribsml_uS5_D2-typ_fold_subgr"/>
</dbReference>
<dbReference type="EMBL" id="JARJCN010000008">
    <property type="protein sequence ID" value="KAJ7098798.1"/>
    <property type="molecule type" value="Genomic_DNA"/>
</dbReference>
<feature type="domain" description="DNA mismatch repair protein S5" evidence="5">
    <location>
        <begin position="225"/>
        <end position="366"/>
    </location>
</feature>
<feature type="region of interest" description="Disordered" evidence="3">
    <location>
        <begin position="377"/>
        <end position="425"/>
    </location>
</feature>
<evidence type="ECO:0000256" key="2">
    <source>
        <dbReference type="ARBA" id="ARBA00022763"/>
    </source>
</evidence>
<evidence type="ECO:0000313" key="7">
    <source>
        <dbReference type="Proteomes" id="UP001222325"/>
    </source>
</evidence>
<evidence type="ECO:0000259" key="5">
    <source>
        <dbReference type="SMART" id="SM01340"/>
    </source>
</evidence>
<feature type="domain" description="MutL C-terminal dimerisation" evidence="4">
    <location>
        <begin position="537"/>
        <end position="745"/>
    </location>
</feature>
<dbReference type="GO" id="GO:0032300">
    <property type="term" value="C:mismatch repair complex"/>
    <property type="evidence" value="ECO:0007669"/>
    <property type="project" value="InterPro"/>
</dbReference>
<dbReference type="GO" id="GO:0140664">
    <property type="term" value="F:ATP-dependent DNA damage sensor activity"/>
    <property type="evidence" value="ECO:0007669"/>
    <property type="project" value="InterPro"/>
</dbReference>
<dbReference type="Pfam" id="PF13589">
    <property type="entry name" value="HATPase_c_3"/>
    <property type="match status" value="1"/>
</dbReference>
<dbReference type="InterPro" id="IPR020568">
    <property type="entry name" value="Ribosomal_Su5_D2-typ_SF"/>
</dbReference>
<feature type="region of interest" description="Disordered" evidence="3">
    <location>
        <begin position="476"/>
        <end position="501"/>
    </location>
</feature>
<dbReference type="GO" id="GO:0005524">
    <property type="term" value="F:ATP binding"/>
    <property type="evidence" value="ECO:0007669"/>
    <property type="project" value="InterPro"/>
</dbReference>
<dbReference type="InterPro" id="IPR038973">
    <property type="entry name" value="MutL/Mlh/Pms-like"/>
</dbReference>
<keyword evidence="2" id="KW-0227">DNA damage</keyword>
<sequence>MDHAAIEPLPVPTRNKLRSTQILTSLSQIVSELLQNSLDAGARAVEVGVDCEEWTCWVRDDGSGMSKDGMNVIGGGLEAGRYGTSKAYDPDSLGELSTFGFRGEALASCADICCLEISSRTARSRESWSVIVKGSKPLYNGPAVRWRRESPGTTVCVRDAFYNLPVRRLSHPTPARTLEAIRHEIVAFALVFPQVSFTLENTHSVKDDKDMILRIPKTTSALTAFRHIYGRALVQHVDEIDETSGELRLEGFVSLDGAHSKAYQFLYINRHPISPCELHHVLESCFSASSFAKHGTSFEIDTFSCFSSAVRRSPRKAEKKPVYVLNLTVPPEELDNCLEPAKAVVHLRNKGGIVALLSSTIQAFLIRHGFSTANVARVTGRGSPSPRKRRKYDCADDSGYAEPEPDMSSRRMSDQVETSRHPSPIPLYTREVGIEALSAEETEELSWTDPNTGHIYVVDTRTGNSYRQSDPPPVALDGLKSARPQGRTLSRQQARGTEGLPASAMPEWIQEALESYGDSTAASSHRFEKADLRDAQVIDQVDRKFIACLINKSGESSALGRALILIDQHAADERVRVERFLKELCLGFLASVNSDDKFLRLRELAPPVPILLSRHEERLLRDLGTRRTFEHWGFRFVDMSPEVTPETEGGVDAGSISGYSQLFVGCIPDVVGDKLLLDDELRDFVKAFLAKLETDPAYQCIETDTAVHDDEEHRWLRALRWCPQQLLDLVNSKACRGAIMFNDSLTHAQCEKLVDSLGKTAFPFQCAHGRRVV</sequence>
<dbReference type="GO" id="GO:0030983">
    <property type="term" value="F:mismatched DNA binding"/>
    <property type="evidence" value="ECO:0007669"/>
    <property type="project" value="InterPro"/>
</dbReference>
<name>A0AAD6XZE0_9AGAR</name>
<dbReference type="InterPro" id="IPR037198">
    <property type="entry name" value="MutL_C_sf"/>
</dbReference>
<dbReference type="PANTHER" id="PTHR10073">
    <property type="entry name" value="DNA MISMATCH REPAIR PROTEIN MLH, PMS, MUTL"/>
    <property type="match status" value="1"/>
</dbReference>
<evidence type="ECO:0000313" key="6">
    <source>
        <dbReference type="EMBL" id="KAJ7098798.1"/>
    </source>
</evidence>
<evidence type="ECO:0000259" key="4">
    <source>
        <dbReference type="SMART" id="SM00853"/>
    </source>
</evidence>
<dbReference type="SUPFAM" id="SSF55874">
    <property type="entry name" value="ATPase domain of HSP90 chaperone/DNA topoisomerase II/histidine kinase"/>
    <property type="match status" value="1"/>
</dbReference>
<dbReference type="PANTHER" id="PTHR10073:SF47">
    <property type="entry name" value="DNA MISMATCH REPAIR PROTEIN MLH3"/>
    <property type="match status" value="1"/>
</dbReference>
<dbReference type="Pfam" id="PF01119">
    <property type="entry name" value="DNA_mis_repair"/>
    <property type="match status" value="1"/>
</dbReference>
<evidence type="ECO:0000256" key="1">
    <source>
        <dbReference type="ARBA" id="ARBA00006082"/>
    </source>
</evidence>
<dbReference type="SMART" id="SM01340">
    <property type="entry name" value="DNA_mis_repair"/>
    <property type="match status" value="1"/>
</dbReference>
<dbReference type="GO" id="GO:0016887">
    <property type="term" value="F:ATP hydrolysis activity"/>
    <property type="evidence" value="ECO:0007669"/>
    <property type="project" value="InterPro"/>
</dbReference>
<dbReference type="InterPro" id="IPR036890">
    <property type="entry name" value="HATPase_C_sf"/>
</dbReference>
<dbReference type="Proteomes" id="UP001222325">
    <property type="component" value="Unassembled WGS sequence"/>
</dbReference>
<comment type="caution">
    <text evidence="6">The sequence shown here is derived from an EMBL/GenBank/DDBJ whole genome shotgun (WGS) entry which is preliminary data.</text>
</comment>
<protein>
    <recommendedName>
        <fullName evidence="8">MutL C-terminal dimerisation domain-containing protein</fullName>
    </recommendedName>
</protein>
<dbReference type="GO" id="GO:0006298">
    <property type="term" value="P:mismatch repair"/>
    <property type="evidence" value="ECO:0007669"/>
    <property type="project" value="InterPro"/>
</dbReference>
<keyword evidence="7" id="KW-1185">Reference proteome</keyword>
<dbReference type="SUPFAM" id="SSF118116">
    <property type="entry name" value="DNA mismatch repair protein MutL"/>
    <property type="match status" value="1"/>
</dbReference>
<dbReference type="InterPro" id="IPR014790">
    <property type="entry name" value="MutL_C"/>
</dbReference>
<reference evidence="6" key="1">
    <citation type="submission" date="2023-03" db="EMBL/GenBank/DDBJ databases">
        <title>Massive genome expansion in bonnet fungi (Mycena s.s.) driven by repeated elements and novel gene families across ecological guilds.</title>
        <authorList>
            <consortium name="Lawrence Berkeley National Laboratory"/>
            <person name="Harder C.B."/>
            <person name="Miyauchi S."/>
            <person name="Viragh M."/>
            <person name="Kuo A."/>
            <person name="Thoen E."/>
            <person name="Andreopoulos B."/>
            <person name="Lu D."/>
            <person name="Skrede I."/>
            <person name="Drula E."/>
            <person name="Henrissat B."/>
            <person name="Morin E."/>
            <person name="Kohler A."/>
            <person name="Barry K."/>
            <person name="LaButti K."/>
            <person name="Morin E."/>
            <person name="Salamov A."/>
            <person name="Lipzen A."/>
            <person name="Mereny Z."/>
            <person name="Hegedus B."/>
            <person name="Baldrian P."/>
            <person name="Stursova M."/>
            <person name="Weitz H."/>
            <person name="Taylor A."/>
            <person name="Grigoriev I.V."/>
            <person name="Nagy L.G."/>
            <person name="Martin F."/>
            <person name="Kauserud H."/>
        </authorList>
    </citation>
    <scope>NUCLEOTIDE SEQUENCE</scope>
    <source>
        <strain evidence="6">CBHHK173m</strain>
    </source>
</reference>
<accession>A0AAD6XZE0</accession>
<dbReference type="InterPro" id="IPR013507">
    <property type="entry name" value="DNA_mismatch_S5_2-like"/>
</dbReference>
<evidence type="ECO:0008006" key="8">
    <source>
        <dbReference type="Google" id="ProtNLM"/>
    </source>
</evidence>
<feature type="compositionally biased region" description="Basic and acidic residues" evidence="3">
    <location>
        <begin position="407"/>
        <end position="420"/>
    </location>
</feature>
<proteinExistence type="inferred from homology"/>
<dbReference type="Gene3D" id="3.30.1540.20">
    <property type="entry name" value="MutL, C-terminal domain, dimerisation subdomain"/>
    <property type="match status" value="1"/>
</dbReference>